<dbReference type="Proteomes" id="UP000243686">
    <property type="component" value="Unassembled WGS sequence"/>
</dbReference>
<proteinExistence type="predicted"/>
<protein>
    <submittedName>
        <fullName evidence="1">Uncharacterized protein</fullName>
    </submittedName>
</protein>
<dbReference type="AlphaFoldDB" id="A0A1S8WGT5"/>
<keyword evidence="2" id="KW-1185">Reference proteome</keyword>
<gene>
    <name evidence="1" type="ORF">X801_10565</name>
</gene>
<sequence>MDSISGHFVECTNTQQNSVVQCIVISLLGVLNPNKDFVSVCLAIVETAYHVVKMTVVTVSDVTRMPDVMMAYASVSLATKVTVIMSVGYNSMWTHVLKLLVTRLRDVVMVTVNA</sequence>
<dbReference type="EMBL" id="KV907222">
    <property type="protein sequence ID" value="OON13658.1"/>
    <property type="molecule type" value="Genomic_DNA"/>
</dbReference>
<evidence type="ECO:0000313" key="2">
    <source>
        <dbReference type="Proteomes" id="UP000243686"/>
    </source>
</evidence>
<name>A0A1S8WGT5_OPIVI</name>
<accession>A0A1S8WGT5</accession>
<reference evidence="1 2" key="1">
    <citation type="submission" date="2015-03" db="EMBL/GenBank/DDBJ databases">
        <title>Draft genome of the nematode, Opisthorchis viverrini.</title>
        <authorList>
            <person name="Mitreva M."/>
        </authorList>
    </citation>
    <scope>NUCLEOTIDE SEQUENCE [LARGE SCALE GENOMIC DNA]</scope>
    <source>
        <strain evidence="1">Khon Kaen</strain>
    </source>
</reference>
<organism evidence="1 2">
    <name type="scientific">Opisthorchis viverrini</name>
    <name type="common">Southeast Asian liver fluke</name>
    <dbReference type="NCBI Taxonomy" id="6198"/>
    <lineage>
        <taxon>Eukaryota</taxon>
        <taxon>Metazoa</taxon>
        <taxon>Spiralia</taxon>
        <taxon>Lophotrochozoa</taxon>
        <taxon>Platyhelminthes</taxon>
        <taxon>Trematoda</taxon>
        <taxon>Digenea</taxon>
        <taxon>Opisthorchiida</taxon>
        <taxon>Opisthorchiata</taxon>
        <taxon>Opisthorchiidae</taxon>
        <taxon>Opisthorchis</taxon>
    </lineage>
</organism>
<evidence type="ECO:0000313" key="1">
    <source>
        <dbReference type="EMBL" id="OON13658.1"/>
    </source>
</evidence>